<organism evidence="4 5">
    <name type="scientific">Bifidobacterium canis</name>
    <dbReference type="NCBI Taxonomy" id="2610880"/>
    <lineage>
        <taxon>Bacteria</taxon>
        <taxon>Bacillati</taxon>
        <taxon>Actinomycetota</taxon>
        <taxon>Actinomycetes</taxon>
        <taxon>Bifidobacteriales</taxon>
        <taxon>Bifidobacteriaceae</taxon>
        <taxon>Bifidobacterium</taxon>
    </lineage>
</organism>
<keyword evidence="2" id="KW-0812">Transmembrane</keyword>
<proteinExistence type="predicted"/>
<name>A0A7K1J3V7_9BIFI</name>
<protein>
    <submittedName>
        <fullName evidence="4">VanZ like family</fullName>
    </submittedName>
</protein>
<feature type="compositionally biased region" description="Low complexity" evidence="1">
    <location>
        <begin position="409"/>
        <end position="424"/>
    </location>
</feature>
<dbReference type="PANTHER" id="PTHR36834">
    <property type="entry name" value="MEMBRANE PROTEIN-RELATED"/>
    <property type="match status" value="1"/>
</dbReference>
<dbReference type="Pfam" id="PF04892">
    <property type="entry name" value="VanZ"/>
    <property type="match status" value="1"/>
</dbReference>
<sequence>MLRYLGLFSSSFTIALIAWPFVSFLLTLPIIAFIYHRNHRLSFTSAFTAYVAVLYALGLLAFTMYPMPDDAAQYCATHHLAPQLNIFEFIQDAQTGLYGVLQLAMNVVLFMPLGFMLCRWAGWKFWVATPFALGCSVFIETSQLTGIWGIYPCAYRQFDVDDMLTNTLGAMLGYGIAVLYTKLVPKKAKQLKGTNTSPGFVHRFVSMTIDFLLIDLVYVPLSLLYVTLFYLIFKPTGDGHFVWLSLTLEPRVLDYLTWITAGIAFLIFEMWIPYRHDGQTLGCRYTHMTIETKTRNRMQRLAFYAIRTLLLGAVFVCFVMNRGPWGWILLALLIFWIVKKCMPWDLVPGTASSTPRTFSYGVAGLPDTGSAAGGANAAAPVAQQTVPAAPAGAANASASMPTVAIPTSAQAQNIQQSISQQASQPNTPNASK</sequence>
<evidence type="ECO:0000259" key="3">
    <source>
        <dbReference type="Pfam" id="PF04892"/>
    </source>
</evidence>
<accession>A0A7K1J3V7</accession>
<evidence type="ECO:0000256" key="2">
    <source>
        <dbReference type="SAM" id="Phobius"/>
    </source>
</evidence>
<feature type="region of interest" description="Disordered" evidence="1">
    <location>
        <begin position="409"/>
        <end position="432"/>
    </location>
</feature>
<evidence type="ECO:0000313" key="5">
    <source>
        <dbReference type="Proteomes" id="UP000487882"/>
    </source>
</evidence>
<feature type="transmembrane region" description="Helical" evidence="2">
    <location>
        <begin position="12"/>
        <end position="35"/>
    </location>
</feature>
<feature type="transmembrane region" description="Helical" evidence="2">
    <location>
        <begin position="125"/>
        <end position="151"/>
    </location>
</feature>
<feature type="transmembrane region" description="Helical" evidence="2">
    <location>
        <begin position="163"/>
        <end position="183"/>
    </location>
</feature>
<evidence type="ECO:0000256" key="1">
    <source>
        <dbReference type="SAM" id="MobiDB-lite"/>
    </source>
</evidence>
<dbReference type="InterPro" id="IPR053150">
    <property type="entry name" value="Teicoplanin_resist-assoc"/>
</dbReference>
<dbReference type="InterPro" id="IPR006976">
    <property type="entry name" value="VanZ-like"/>
</dbReference>
<feature type="transmembrane region" description="Helical" evidence="2">
    <location>
        <begin position="204"/>
        <end position="232"/>
    </location>
</feature>
<keyword evidence="2" id="KW-0472">Membrane</keyword>
<dbReference type="Proteomes" id="UP000487882">
    <property type="component" value="Unassembled WGS sequence"/>
</dbReference>
<gene>
    <name evidence="4" type="ORF">GSD1FS_0569</name>
</gene>
<feature type="transmembrane region" description="Helical" evidence="2">
    <location>
        <begin position="252"/>
        <end position="272"/>
    </location>
</feature>
<comment type="caution">
    <text evidence="4">The sequence shown here is derived from an EMBL/GenBank/DDBJ whole genome shotgun (WGS) entry which is preliminary data.</text>
</comment>
<dbReference type="PANTHER" id="PTHR36834:SF1">
    <property type="entry name" value="INTEGRAL MEMBRANE PROTEIN"/>
    <property type="match status" value="1"/>
</dbReference>
<reference evidence="4 5" key="1">
    <citation type="submission" date="2019-09" db="EMBL/GenBank/DDBJ databases">
        <title>Bifidobacterium canis sp. nov., isolated from the digestive tract of German Shepherd dog puppy.</title>
        <authorList>
            <person name="Bunesova V."/>
        </authorList>
    </citation>
    <scope>NUCLEOTIDE SEQUENCE [LARGE SCALE GENOMIC DNA]</scope>
    <source>
        <strain evidence="4 5">GSD1FS</strain>
    </source>
</reference>
<feature type="transmembrane region" description="Helical" evidence="2">
    <location>
        <begin position="97"/>
        <end position="118"/>
    </location>
</feature>
<keyword evidence="2" id="KW-1133">Transmembrane helix</keyword>
<dbReference type="RefSeq" id="WP_343030174.1">
    <property type="nucleotide sequence ID" value="NZ_WNLP01000002.1"/>
</dbReference>
<keyword evidence="5" id="KW-1185">Reference proteome</keyword>
<feature type="transmembrane region" description="Helical" evidence="2">
    <location>
        <begin position="47"/>
        <end position="65"/>
    </location>
</feature>
<dbReference type="AlphaFoldDB" id="A0A7K1J3V7"/>
<feature type="domain" description="VanZ-like" evidence="3">
    <location>
        <begin position="53"/>
        <end position="179"/>
    </location>
</feature>
<feature type="transmembrane region" description="Helical" evidence="2">
    <location>
        <begin position="301"/>
        <end position="321"/>
    </location>
</feature>
<dbReference type="EMBL" id="WNLP01000002">
    <property type="protein sequence ID" value="MUH59252.1"/>
    <property type="molecule type" value="Genomic_DNA"/>
</dbReference>
<evidence type="ECO:0000313" key="4">
    <source>
        <dbReference type="EMBL" id="MUH59252.1"/>
    </source>
</evidence>